<evidence type="ECO:0000259" key="5">
    <source>
        <dbReference type="Pfam" id="PF03328"/>
    </source>
</evidence>
<accession>A0ABD5XQX1</accession>
<reference evidence="6 7" key="1">
    <citation type="journal article" date="2019" name="Int. J. Syst. Evol. Microbiol.">
        <title>The Global Catalogue of Microorganisms (GCM) 10K type strain sequencing project: providing services to taxonomists for standard genome sequencing and annotation.</title>
        <authorList>
            <consortium name="The Broad Institute Genomics Platform"/>
            <consortium name="The Broad Institute Genome Sequencing Center for Infectious Disease"/>
            <person name="Wu L."/>
            <person name="Ma J."/>
        </authorList>
    </citation>
    <scope>NUCLEOTIDE SEQUENCE [LARGE SCALE GENOMIC DNA]</scope>
    <source>
        <strain evidence="6 7">DT92</strain>
    </source>
</reference>
<dbReference type="InterPro" id="IPR015813">
    <property type="entry name" value="Pyrv/PenolPyrv_kinase-like_dom"/>
</dbReference>
<evidence type="ECO:0000256" key="3">
    <source>
        <dbReference type="ARBA" id="ARBA00023239"/>
    </source>
</evidence>
<dbReference type="InterPro" id="IPR040442">
    <property type="entry name" value="Pyrv_kinase-like_dom_sf"/>
</dbReference>
<dbReference type="AlphaFoldDB" id="A0ABD5XQX1"/>
<dbReference type="Gene3D" id="3.20.20.60">
    <property type="entry name" value="Phosphoenolpyruvate-binding domains"/>
    <property type="match status" value="1"/>
</dbReference>
<evidence type="ECO:0000256" key="1">
    <source>
        <dbReference type="ARBA" id="ARBA00005568"/>
    </source>
</evidence>
<dbReference type="Proteomes" id="UP001596368">
    <property type="component" value="Unassembled WGS sequence"/>
</dbReference>
<sequence length="362" mass="37841">MLVRERDAVDYLGISVVTLLAWLHFPYRFAVYTRSSTGRGGSSGGWTPPRAGRRRLRRGGGGGRGRLPRGHRPLGVGVAAGERGFSRLHVTPTRSVRMDDDSDVSGLRATLRSNPAGHWLSIPSPQVAERLALTDADFVVVDTEHAPTGIESVEAAVRAVDAANARDAGGDTADTAAVVRVAWNDHVRIKRVLDTGAAGVMAPQVSTPEAAEAFVAAARYPPAGRRGVAGARASAYGRDLDDYYGRANREVATIAQVETAEAVANAGAIAAVDGLDALLVGPADLSADLGVFGEYGADRFVGAVEDVLAASEVPVGTLATSPAEVERWATLGFDFQIVGVDAGYLAAGAEAALERYERVGEE</sequence>
<evidence type="ECO:0000313" key="6">
    <source>
        <dbReference type="EMBL" id="MFC7137489.1"/>
    </source>
</evidence>
<dbReference type="InterPro" id="IPR005000">
    <property type="entry name" value="Aldolase/citrate-lyase_domain"/>
</dbReference>
<gene>
    <name evidence="6" type="ORF">ACFQRB_15710</name>
</gene>
<keyword evidence="2" id="KW-0479">Metal-binding</keyword>
<protein>
    <submittedName>
        <fullName evidence="6">HpcH/HpaI aldolase/citrate lyase family protein</fullName>
    </submittedName>
</protein>
<keyword evidence="3 6" id="KW-0456">Lyase</keyword>
<keyword evidence="7" id="KW-1185">Reference proteome</keyword>
<dbReference type="Pfam" id="PF03328">
    <property type="entry name" value="HpcH_HpaI"/>
    <property type="match status" value="1"/>
</dbReference>
<evidence type="ECO:0000256" key="4">
    <source>
        <dbReference type="SAM" id="MobiDB-lite"/>
    </source>
</evidence>
<organism evidence="6 7">
    <name type="scientific">Halobaculum litoreum</name>
    <dbReference type="NCBI Taxonomy" id="3031998"/>
    <lineage>
        <taxon>Archaea</taxon>
        <taxon>Methanobacteriati</taxon>
        <taxon>Methanobacteriota</taxon>
        <taxon>Stenosarchaea group</taxon>
        <taxon>Halobacteria</taxon>
        <taxon>Halobacteriales</taxon>
        <taxon>Haloferacaceae</taxon>
        <taxon>Halobaculum</taxon>
    </lineage>
</organism>
<comment type="caution">
    <text evidence="6">The sequence shown here is derived from an EMBL/GenBank/DDBJ whole genome shotgun (WGS) entry which is preliminary data.</text>
</comment>
<feature type="region of interest" description="Disordered" evidence="4">
    <location>
        <begin position="36"/>
        <end position="74"/>
    </location>
</feature>
<proteinExistence type="inferred from homology"/>
<evidence type="ECO:0000256" key="2">
    <source>
        <dbReference type="ARBA" id="ARBA00022723"/>
    </source>
</evidence>
<dbReference type="GO" id="GO:0046872">
    <property type="term" value="F:metal ion binding"/>
    <property type="evidence" value="ECO:0007669"/>
    <property type="project" value="UniProtKB-KW"/>
</dbReference>
<evidence type="ECO:0000313" key="7">
    <source>
        <dbReference type="Proteomes" id="UP001596368"/>
    </source>
</evidence>
<dbReference type="InterPro" id="IPR050251">
    <property type="entry name" value="HpcH-HpaI_aldolase"/>
</dbReference>
<dbReference type="PANTHER" id="PTHR30502">
    <property type="entry name" value="2-KETO-3-DEOXY-L-RHAMNONATE ALDOLASE"/>
    <property type="match status" value="1"/>
</dbReference>
<name>A0ABD5XQX1_9EURY</name>
<dbReference type="EMBL" id="JBHSZG010000001">
    <property type="protein sequence ID" value="MFC7137489.1"/>
    <property type="molecule type" value="Genomic_DNA"/>
</dbReference>
<feature type="domain" description="HpcH/HpaI aldolase/citrate lyase" evidence="5">
    <location>
        <begin position="117"/>
        <end position="344"/>
    </location>
</feature>
<dbReference type="SUPFAM" id="SSF51621">
    <property type="entry name" value="Phosphoenolpyruvate/pyruvate domain"/>
    <property type="match status" value="1"/>
</dbReference>
<comment type="similarity">
    <text evidence="1">Belongs to the HpcH/HpaI aldolase family.</text>
</comment>
<dbReference type="GO" id="GO:0016829">
    <property type="term" value="F:lyase activity"/>
    <property type="evidence" value="ECO:0007669"/>
    <property type="project" value="UniProtKB-KW"/>
</dbReference>
<dbReference type="PANTHER" id="PTHR30502:SF0">
    <property type="entry name" value="PHOSPHOENOLPYRUVATE CARBOXYLASE FAMILY PROTEIN"/>
    <property type="match status" value="1"/>
</dbReference>